<comment type="subunit">
    <text evidence="3">Homodimer.</text>
</comment>
<organism evidence="4 5">
    <name type="scientific">Candidatus Brennerbacteria bacterium CG11_big_fil_rev_8_21_14_0_20_43_10</name>
    <dbReference type="NCBI Taxonomy" id="1974523"/>
    <lineage>
        <taxon>Bacteria</taxon>
        <taxon>Candidatus Brenneribacteriota</taxon>
    </lineage>
</organism>
<comment type="pathway">
    <text evidence="3">Carbohydrate biosynthesis; gluconeogenesis.</text>
</comment>
<dbReference type="SUPFAM" id="SSF51351">
    <property type="entry name" value="Triosephosphate isomerase (TIM)"/>
    <property type="match status" value="1"/>
</dbReference>
<keyword evidence="3" id="KW-0324">Glycolysis</keyword>
<comment type="similarity">
    <text evidence="1 3">Belongs to the triosephosphate isomerase family.</text>
</comment>
<dbReference type="EMBL" id="PCXE01000043">
    <property type="protein sequence ID" value="PIR26058.1"/>
    <property type="molecule type" value="Genomic_DNA"/>
</dbReference>
<name>A0A2H0PVM7_9BACT</name>
<dbReference type="InterPro" id="IPR000652">
    <property type="entry name" value="Triosephosphate_isomerase"/>
</dbReference>
<dbReference type="UniPathway" id="UPA00138"/>
<comment type="subcellular location">
    <subcellularLocation>
        <location evidence="3">Cytoplasm</location>
    </subcellularLocation>
</comment>
<dbReference type="UniPathway" id="UPA00109">
    <property type="reaction ID" value="UER00189"/>
</dbReference>
<keyword evidence="3" id="KW-0312">Gluconeogenesis</keyword>
<dbReference type="AlphaFoldDB" id="A0A2H0PVM7"/>
<feature type="non-terminal residue" evidence="4">
    <location>
        <position position="191"/>
    </location>
</feature>
<dbReference type="PROSITE" id="PS51440">
    <property type="entry name" value="TIM_2"/>
    <property type="match status" value="1"/>
</dbReference>
<comment type="catalytic activity">
    <reaction evidence="3">
        <text>D-glyceraldehyde 3-phosphate = dihydroxyacetone phosphate</text>
        <dbReference type="Rhea" id="RHEA:18585"/>
        <dbReference type="ChEBI" id="CHEBI:57642"/>
        <dbReference type="ChEBI" id="CHEBI:59776"/>
        <dbReference type="EC" id="5.3.1.1"/>
    </reaction>
</comment>
<keyword evidence="3" id="KW-0963">Cytoplasm</keyword>
<sequence>MHRFLILNWKLNPATYKKAQQLLRDTARACLRRQAAKKIKQTTVVACPPFQYLFSFIYHQSSVISHQLSVISYQFLQFGAQDCFWESNGSYTGEVSPLSLHQVGIRYVILGHSERTRAYGETDEMIGKKIIAALQAGLRPILCVGEDEHTHIRGKRASMLFVTKQLHNRLYQCSKFSNVMLAHIIVAYEPS</sequence>
<reference evidence="4 5" key="1">
    <citation type="submission" date="2017-09" db="EMBL/GenBank/DDBJ databases">
        <title>Depth-based differentiation of microbial function through sediment-hosted aquifers and enrichment of novel symbionts in the deep terrestrial subsurface.</title>
        <authorList>
            <person name="Probst A.J."/>
            <person name="Ladd B."/>
            <person name="Jarett J.K."/>
            <person name="Geller-Mcgrath D.E."/>
            <person name="Sieber C.M."/>
            <person name="Emerson J.B."/>
            <person name="Anantharaman K."/>
            <person name="Thomas B.C."/>
            <person name="Malmstrom R."/>
            <person name="Stieglmeier M."/>
            <person name="Klingl A."/>
            <person name="Woyke T."/>
            <person name="Ryan C.M."/>
            <person name="Banfield J.F."/>
        </authorList>
    </citation>
    <scope>NUCLEOTIDE SEQUENCE [LARGE SCALE GENOMIC DNA]</scope>
    <source>
        <strain evidence="4">CG11_big_fil_rev_8_21_14_0_20_43_10</strain>
    </source>
</reference>
<evidence type="ECO:0000313" key="5">
    <source>
        <dbReference type="Proteomes" id="UP000236846"/>
    </source>
</evidence>
<dbReference type="GO" id="GO:0006096">
    <property type="term" value="P:glycolytic process"/>
    <property type="evidence" value="ECO:0007669"/>
    <property type="project" value="UniProtKB-UniPathway"/>
</dbReference>
<dbReference type="InterPro" id="IPR013785">
    <property type="entry name" value="Aldolase_TIM"/>
</dbReference>
<accession>A0A2H0PVM7</accession>
<evidence type="ECO:0000313" key="4">
    <source>
        <dbReference type="EMBL" id="PIR26058.1"/>
    </source>
</evidence>
<comment type="caution">
    <text evidence="4">The sequence shown here is derived from an EMBL/GenBank/DDBJ whole genome shotgun (WGS) entry which is preliminary data.</text>
</comment>
<dbReference type="CDD" id="cd00311">
    <property type="entry name" value="TIM"/>
    <property type="match status" value="1"/>
</dbReference>
<dbReference type="Gene3D" id="3.20.20.70">
    <property type="entry name" value="Aldolase class I"/>
    <property type="match status" value="1"/>
</dbReference>
<keyword evidence="2 3" id="KW-0413">Isomerase</keyword>
<proteinExistence type="inferred from homology"/>
<dbReference type="GO" id="GO:0006094">
    <property type="term" value="P:gluconeogenesis"/>
    <property type="evidence" value="ECO:0007669"/>
    <property type="project" value="UniProtKB-UniPathway"/>
</dbReference>
<evidence type="ECO:0000256" key="3">
    <source>
        <dbReference type="RuleBase" id="RU363013"/>
    </source>
</evidence>
<dbReference type="PANTHER" id="PTHR21139">
    <property type="entry name" value="TRIOSEPHOSPHATE ISOMERASE"/>
    <property type="match status" value="1"/>
</dbReference>
<comment type="pathway">
    <text evidence="3">Carbohydrate degradation; glycolysis; D-glyceraldehyde 3-phosphate from glycerone phosphate: step 1/1.</text>
</comment>
<dbReference type="Proteomes" id="UP000236846">
    <property type="component" value="Unassembled WGS sequence"/>
</dbReference>
<evidence type="ECO:0000256" key="1">
    <source>
        <dbReference type="ARBA" id="ARBA00007422"/>
    </source>
</evidence>
<dbReference type="InterPro" id="IPR035990">
    <property type="entry name" value="TIM_sf"/>
</dbReference>
<protein>
    <recommendedName>
        <fullName evidence="3">Triosephosphate isomerase</fullName>
        <ecNumber evidence="3">5.3.1.1</ecNumber>
    </recommendedName>
</protein>
<dbReference type="GO" id="GO:0004807">
    <property type="term" value="F:triose-phosphate isomerase activity"/>
    <property type="evidence" value="ECO:0007669"/>
    <property type="project" value="UniProtKB-EC"/>
</dbReference>
<evidence type="ECO:0000256" key="2">
    <source>
        <dbReference type="ARBA" id="ARBA00023235"/>
    </source>
</evidence>
<dbReference type="PANTHER" id="PTHR21139:SF42">
    <property type="entry name" value="TRIOSEPHOSPHATE ISOMERASE"/>
    <property type="match status" value="1"/>
</dbReference>
<dbReference type="Pfam" id="PF00121">
    <property type="entry name" value="TIM"/>
    <property type="match status" value="1"/>
</dbReference>
<gene>
    <name evidence="4" type="ORF">COV41_02410</name>
</gene>
<dbReference type="GO" id="GO:0005829">
    <property type="term" value="C:cytosol"/>
    <property type="evidence" value="ECO:0007669"/>
    <property type="project" value="TreeGrafter"/>
</dbReference>
<dbReference type="GO" id="GO:0019563">
    <property type="term" value="P:glycerol catabolic process"/>
    <property type="evidence" value="ECO:0007669"/>
    <property type="project" value="TreeGrafter"/>
</dbReference>
<dbReference type="EC" id="5.3.1.1" evidence="3"/>
<dbReference type="GO" id="GO:0046166">
    <property type="term" value="P:glyceraldehyde-3-phosphate biosynthetic process"/>
    <property type="evidence" value="ECO:0007669"/>
    <property type="project" value="TreeGrafter"/>
</dbReference>